<dbReference type="EMBL" id="CAJVRL010000038">
    <property type="protein sequence ID" value="CAG8950529.1"/>
    <property type="molecule type" value="Genomic_DNA"/>
</dbReference>
<dbReference type="AlphaFoldDB" id="A0A9N9KND9"/>
<comment type="caution">
    <text evidence="1">The sequence shown here is derived from an EMBL/GenBank/DDBJ whole genome shotgun (WGS) entry which is preliminary data.</text>
</comment>
<accession>A0A9N9KND9</accession>
<protein>
    <submittedName>
        <fullName evidence="1">Uncharacterized protein</fullName>
    </submittedName>
</protein>
<evidence type="ECO:0000313" key="1">
    <source>
        <dbReference type="EMBL" id="CAG8950529.1"/>
    </source>
</evidence>
<reference evidence="1" key="1">
    <citation type="submission" date="2021-07" db="EMBL/GenBank/DDBJ databases">
        <authorList>
            <person name="Durling M."/>
        </authorList>
    </citation>
    <scope>NUCLEOTIDE SEQUENCE</scope>
</reference>
<evidence type="ECO:0000313" key="2">
    <source>
        <dbReference type="Proteomes" id="UP000696280"/>
    </source>
</evidence>
<organism evidence="1 2">
    <name type="scientific">Hymenoscyphus fraxineus</name>
    <dbReference type="NCBI Taxonomy" id="746836"/>
    <lineage>
        <taxon>Eukaryota</taxon>
        <taxon>Fungi</taxon>
        <taxon>Dikarya</taxon>
        <taxon>Ascomycota</taxon>
        <taxon>Pezizomycotina</taxon>
        <taxon>Leotiomycetes</taxon>
        <taxon>Helotiales</taxon>
        <taxon>Helotiaceae</taxon>
        <taxon>Hymenoscyphus</taxon>
    </lineage>
</organism>
<proteinExistence type="predicted"/>
<name>A0A9N9KND9_9HELO</name>
<sequence length="65" mass="7367">MKFQEKKRRGEDTDLIPTLLFTIGFIAGQTKRGEGEKAEESKDLHGVARWERVISHQGITKTALL</sequence>
<dbReference type="Proteomes" id="UP000696280">
    <property type="component" value="Unassembled WGS sequence"/>
</dbReference>
<keyword evidence="2" id="KW-1185">Reference proteome</keyword>
<gene>
    <name evidence="1" type="ORF">HYFRA_00002736</name>
</gene>